<keyword evidence="5 6" id="KW-0694">RNA-binding</keyword>
<proteinExistence type="inferred from homology"/>
<organism evidence="9">
    <name type="scientific">Attheya septentrionalis</name>
    <dbReference type="NCBI Taxonomy" id="420275"/>
    <lineage>
        <taxon>Eukaryota</taxon>
        <taxon>Sar</taxon>
        <taxon>Stramenopiles</taxon>
        <taxon>Ochrophyta</taxon>
        <taxon>Bacillariophyta</taxon>
        <taxon>Coscinodiscophyceae</taxon>
        <taxon>Chaetocerotophycidae</taxon>
        <taxon>Chaetocerotales</taxon>
        <taxon>Attheyaceae</taxon>
        <taxon>Attheya</taxon>
    </lineage>
</organism>
<dbReference type="GO" id="GO:0008173">
    <property type="term" value="F:RNA methyltransferase activity"/>
    <property type="evidence" value="ECO:0007669"/>
    <property type="project" value="InterPro"/>
</dbReference>
<dbReference type="EMBL" id="HBHQ01011967">
    <property type="protein sequence ID" value="CAD9816118.1"/>
    <property type="molecule type" value="Transcribed_RNA"/>
</dbReference>
<evidence type="ECO:0000313" key="9">
    <source>
        <dbReference type="EMBL" id="CAD9816118.1"/>
    </source>
</evidence>
<dbReference type="AlphaFoldDB" id="A0A7S2UFN9"/>
<dbReference type="SUPFAM" id="SSF53335">
    <property type="entry name" value="S-adenosyl-L-methionine-dependent methyltransferases"/>
    <property type="match status" value="1"/>
</dbReference>
<dbReference type="InterPro" id="IPR023267">
    <property type="entry name" value="RCMT"/>
</dbReference>
<evidence type="ECO:0000256" key="7">
    <source>
        <dbReference type="SAM" id="MobiDB-lite"/>
    </source>
</evidence>
<dbReference type="Gene3D" id="3.40.50.150">
    <property type="entry name" value="Vaccinia Virus protein VP39"/>
    <property type="match status" value="1"/>
</dbReference>
<protein>
    <recommendedName>
        <fullName evidence="8">SAM-dependent MTase RsmB/NOP-type domain-containing protein</fullName>
    </recommendedName>
</protein>
<dbReference type="InterPro" id="IPR029063">
    <property type="entry name" value="SAM-dependent_MTases_sf"/>
</dbReference>
<dbReference type="PROSITE" id="PS51686">
    <property type="entry name" value="SAM_MT_RSMB_NOP"/>
    <property type="match status" value="1"/>
</dbReference>
<evidence type="ECO:0000256" key="3">
    <source>
        <dbReference type="ARBA" id="ARBA00022679"/>
    </source>
</evidence>
<evidence type="ECO:0000256" key="5">
    <source>
        <dbReference type="ARBA" id="ARBA00022884"/>
    </source>
</evidence>
<evidence type="ECO:0000256" key="2">
    <source>
        <dbReference type="ARBA" id="ARBA00022603"/>
    </source>
</evidence>
<gene>
    <name evidence="9" type="ORF">ASEP1449_LOCUS7950</name>
</gene>
<feature type="compositionally biased region" description="Polar residues" evidence="7">
    <location>
        <begin position="154"/>
        <end position="170"/>
    </location>
</feature>
<dbReference type="PRINTS" id="PR02008">
    <property type="entry name" value="RCMTFAMILY"/>
</dbReference>
<feature type="binding site" evidence="6">
    <location>
        <position position="363"/>
    </location>
    <ligand>
        <name>S-adenosyl-L-methionine</name>
        <dbReference type="ChEBI" id="CHEBI:59789"/>
    </ligand>
</feature>
<feature type="domain" description="SAM-dependent MTase RsmB/NOP-type" evidence="8">
    <location>
        <begin position="178"/>
        <end position="578"/>
    </location>
</feature>
<feature type="region of interest" description="Disordered" evidence="7">
    <location>
        <begin position="1"/>
        <end position="53"/>
    </location>
</feature>
<dbReference type="InterPro" id="IPR018314">
    <property type="entry name" value="RsmB/NOL1/NOP2-like_CS"/>
</dbReference>
<dbReference type="GO" id="GO:0003723">
    <property type="term" value="F:RNA binding"/>
    <property type="evidence" value="ECO:0007669"/>
    <property type="project" value="UniProtKB-UniRule"/>
</dbReference>
<dbReference type="PANTHER" id="PTHR22808">
    <property type="entry name" value="NCL1 YEAST -RELATED NOL1/NOP2/FMU SUN DOMAIN-CONTAINING"/>
    <property type="match status" value="1"/>
</dbReference>
<evidence type="ECO:0000259" key="8">
    <source>
        <dbReference type="PROSITE" id="PS51686"/>
    </source>
</evidence>
<feature type="active site" description="Nucleophile" evidence="6">
    <location>
        <position position="433"/>
    </location>
</feature>
<evidence type="ECO:0000256" key="4">
    <source>
        <dbReference type="ARBA" id="ARBA00022691"/>
    </source>
</evidence>
<dbReference type="Pfam" id="PF01189">
    <property type="entry name" value="Methyltr_RsmB-F"/>
    <property type="match status" value="1"/>
</dbReference>
<sequence>MTRRHGDTPLNKKKQGFEIVNATSTDDHNGASGAPTSTVTEATETKRSKQAKKVNALRAARSATSSANNKAQAKTQEIWRVKCGAGRVLFADYYRGQGPGVAYPMDQNGTASTSAATSTNKTNPTTGGSRAAKRRRKRKSPGTHSVDNNKSDDGTSVSAAENSEQVTSLKNQDPLAEYLKALDRPLPLAFRIRKHVFLDQLDREKLIKQLELKCSDLVEPVVYSSLLYQSKDSANVTRQTLSSKGVYGTSPLASILTEATSNGLVARQEIVSCLPVMALQVQPGDRVLDLCASPGSKTMQLLESVVTKRYNEEDDGDDGESSYKGRVMANDVNESRLAALSDAVSRSGLPSQLVSRLKYSHADACTYPMKKKLFDKVLTDVPCSGDGTVRKDPLLYKKWNPRTGVALHSLQLKIAWRALHLVKVGGTVCYSTCSLNPVEDEAVVAQLLHHGEGSVELVEWPAHVMPNLIRRPGVRSWRVASLADQDNKDGNESDSSNEREFQLSWHDTYKNALDAGMLDAVPTLWPPVADSKTGEDQDSKSADGIREAPEHFHMERCNRIFPQDQDTGGFFVALLRKTRPLNKNGIRV</sequence>
<feature type="region of interest" description="Disordered" evidence="7">
    <location>
        <begin position="105"/>
        <end position="170"/>
    </location>
</feature>
<name>A0A7S2UFN9_9STRA</name>
<feature type="binding site" evidence="6">
    <location>
        <position position="331"/>
    </location>
    <ligand>
        <name>S-adenosyl-L-methionine</name>
        <dbReference type="ChEBI" id="CHEBI:59789"/>
    </ligand>
</feature>
<dbReference type="GO" id="GO:0001510">
    <property type="term" value="P:RNA methylation"/>
    <property type="evidence" value="ECO:0007669"/>
    <property type="project" value="InterPro"/>
</dbReference>
<dbReference type="PANTHER" id="PTHR22808:SF1">
    <property type="entry name" value="RNA CYTOSINE-C(5)-METHYLTRANSFERASE NSUN2-RELATED"/>
    <property type="match status" value="1"/>
</dbReference>
<dbReference type="InterPro" id="IPR049560">
    <property type="entry name" value="MeTrfase_RsmB-F_NOP2_cat"/>
</dbReference>
<accession>A0A7S2UFN9</accession>
<feature type="compositionally biased region" description="Basic residues" evidence="7">
    <location>
        <begin position="131"/>
        <end position="141"/>
    </location>
</feature>
<feature type="binding site" evidence="6">
    <location>
        <position position="380"/>
    </location>
    <ligand>
        <name>S-adenosyl-L-methionine</name>
        <dbReference type="ChEBI" id="CHEBI:59789"/>
    </ligand>
</feature>
<keyword evidence="3 6" id="KW-0808">Transferase</keyword>
<evidence type="ECO:0000256" key="6">
    <source>
        <dbReference type="PROSITE-ProRule" id="PRU01023"/>
    </source>
</evidence>
<dbReference type="InterPro" id="IPR001678">
    <property type="entry name" value="MeTrfase_RsmB-F_NOP2_dom"/>
</dbReference>
<evidence type="ECO:0000256" key="1">
    <source>
        <dbReference type="ARBA" id="ARBA00007494"/>
    </source>
</evidence>
<dbReference type="PROSITE" id="PS01153">
    <property type="entry name" value="NOL1_NOP2_SUN"/>
    <property type="match status" value="1"/>
</dbReference>
<keyword evidence="4 6" id="KW-0949">S-adenosyl-L-methionine</keyword>
<keyword evidence="2 6" id="KW-0489">Methyltransferase</keyword>
<reference evidence="9" key="1">
    <citation type="submission" date="2021-01" db="EMBL/GenBank/DDBJ databases">
        <authorList>
            <person name="Corre E."/>
            <person name="Pelletier E."/>
            <person name="Niang G."/>
            <person name="Scheremetjew M."/>
            <person name="Finn R."/>
            <person name="Kale V."/>
            <person name="Holt S."/>
            <person name="Cochrane G."/>
            <person name="Meng A."/>
            <person name="Brown T."/>
            <person name="Cohen L."/>
        </authorList>
    </citation>
    <scope>NUCLEOTIDE SEQUENCE</scope>
    <source>
        <strain evidence="9">CCMP2084</strain>
    </source>
</reference>
<feature type="compositionally biased region" description="Low complexity" evidence="7">
    <location>
        <begin position="108"/>
        <end position="130"/>
    </location>
</feature>
<comment type="caution">
    <text evidence="6">Lacks conserved residue(s) required for the propagation of feature annotation.</text>
</comment>
<comment type="similarity">
    <text evidence="1 6">Belongs to the class I-like SAM-binding methyltransferase superfamily. RsmB/NOP family.</text>
</comment>